<organism evidence="5 6">
    <name type="scientific">Morella rubra</name>
    <name type="common">Chinese bayberry</name>
    <dbReference type="NCBI Taxonomy" id="262757"/>
    <lineage>
        <taxon>Eukaryota</taxon>
        <taxon>Viridiplantae</taxon>
        <taxon>Streptophyta</taxon>
        <taxon>Embryophyta</taxon>
        <taxon>Tracheophyta</taxon>
        <taxon>Spermatophyta</taxon>
        <taxon>Magnoliopsida</taxon>
        <taxon>eudicotyledons</taxon>
        <taxon>Gunneridae</taxon>
        <taxon>Pentapetalae</taxon>
        <taxon>rosids</taxon>
        <taxon>fabids</taxon>
        <taxon>Fagales</taxon>
        <taxon>Myricaceae</taxon>
        <taxon>Morella</taxon>
    </lineage>
</organism>
<dbReference type="Proteomes" id="UP000516437">
    <property type="component" value="Chromosome 2"/>
</dbReference>
<dbReference type="Pfam" id="PF00378">
    <property type="entry name" value="ECH_1"/>
    <property type="match status" value="1"/>
</dbReference>
<reference evidence="5 6" key="2">
    <citation type="journal article" date="2019" name="Plant Biotechnol. J.">
        <title>The red bayberry genome and genetic basis of sex determination.</title>
        <authorList>
            <person name="Jia H.M."/>
            <person name="Jia H.J."/>
            <person name="Cai Q.L."/>
            <person name="Wang Y."/>
            <person name="Zhao H.B."/>
            <person name="Yang W.F."/>
            <person name="Wang G.Y."/>
            <person name="Li Y.H."/>
            <person name="Zhan D.L."/>
            <person name="Shen Y.T."/>
            <person name="Niu Q.F."/>
            <person name="Chang L."/>
            <person name="Qiu J."/>
            <person name="Zhao L."/>
            <person name="Xie H.B."/>
            <person name="Fu W.Y."/>
            <person name="Jin J."/>
            <person name="Li X.W."/>
            <person name="Jiao Y."/>
            <person name="Zhou C.C."/>
            <person name="Tu T."/>
            <person name="Chai C.Y."/>
            <person name="Gao J.L."/>
            <person name="Fan L.J."/>
            <person name="van de Weg E."/>
            <person name="Wang J.Y."/>
            <person name="Gao Z.S."/>
        </authorList>
    </citation>
    <scope>NUCLEOTIDE SEQUENCE [LARGE SCALE GENOMIC DNA]</scope>
    <source>
        <tissue evidence="5">Leaves</tissue>
    </source>
</reference>
<dbReference type="InterPro" id="IPR018376">
    <property type="entry name" value="Enoyl-CoA_hyd/isom_CS"/>
</dbReference>
<comment type="similarity">
    <text evidence="1 3">Belongs to the enoyl-CoA hydratase/isomerase family.</text>
</comment>
<dbReference type="AlphaFoldDB" id="A0A6A1WHQ4"/>
<dbReference type="FunFam" id="1.10.12.10:FF:000001">
    <property type="entry name" value="Probable enoyl-CoA hydratase, mitochondrial"/>
    <property type="match status" value="1"/>
</dbReference>
<sequence>MVAFRVFARSVTRHCVNKSKPNQPSLSLIISRNPKSNSHTWQYQSLRNLILESAPSEIVKLNRLSDVDSGIIEVRLERPGAKNAIGKDMLRGLQGTFEAIKRDPSANVVLICSSVPRVFCAGADLKERKTMNPSEVHLFVSSLRSTFSFLEALHLPTIAVIEGAALGGGLEMALSCDLRICGEDAVLGLPETGLAIIPGAGGTQRLPRLVGKAVAKELIFTGRKIGGRDALSMVTEVHAAAGLVNYCVAAGEAHLKALEIARNINQKGPIAVRMAKRAIDEGLEMNMVSALALEEECYEQLLNTKDRLEGLAAFAEKRNPRYTGE</sequence>
<dbReference type="PROSITE" id="PS00166">
    <property type="entry name" value="ENOYL_COA_HYDRATASE"/>
    <property type="match status" value="1"/>
</dbReference>
<dbReference type="GO" id="GO:0006635">
    <property type="term" value="P:fatty acid beta-oxidation"/>
    <property type="evidence" value="ECO:0007669"/>
    <property type="project" value="TreeGrafter"/>
</dbReference>
<evidence type="ECO:0000256" key="1">
    <source>
        <dbReference type="ARBA" id="ARBA00005254"/>
    </source>
</evidence>
<dbReference type="Gene3D" id="3.90.226.10">
    <property type="entry name" value="2-enoyl-CoA Hydratase, Chain A, domain 1"/>
    <property type="match status" value="1"/>
</dbReference>
<dbReference type="InterPro" id="IPR001753">
    <property type="entry name" value="Enoyl-CoA_hydra/iso"/>
</dbReference>
<dbReference type="CDD" id="cd06558">
    <property type="entry name" value="crotonase-like"/>
    <property type="match status" value="1"/>
</dbReference>
<reference evidence="5" key="3">
    <citation type="submission" date="2019-09" db="EMBL/GenBank/DDBJ databases">
        <authorList>
            <person name="Gao Z."/>
        </authorList>
    </citation>
    <scope>NUCLEOTIDE SEQUENCE</scope>
    <source>
        <tissue evidence="5">Leaves</tissue>
    </source>
</reference>
<reference evidence="5" key="1">
    <citation type="submission" date="2018-07" db="EMBL/GenBank/DDBJ databases">
        <authorList>
            <person name="Gao Z.-S."/>
            <person name="Jia H.-M."/>
            <person name="Jia H.-J."/>
            <person name="Cai Q.-L."/>
            <person name="Wang Y."/>
            <person name="Zhao H.-B."/>
        </authorList>
    </citation>
    <scope>NUCLEOTIDE SEQUENCE</scope>
    <source>
        <tissue evidence="5">Leaves</tissue>
    </source>
</reference>
<dbReference type="Gene3D" id="1.10.12.10">
    <property type="entry name" value="Lyase 2-enoyl-coa Hydratase, Chain A, domain 2"/>
    <property type="match status" value="1"/>
</dbReference>
<dbReference type="GO" id="GO:0005739">
    <property type="term" value="C:mitochondrion"/>
    <property type="evidence" value="ECO:0007669"/>
    <property type="project" value="TreeGrafter"/>
</dbReference>
<evidence type="ECO:0000313" key="5">
    <source>
        <dbReference type="EMBL" id="KAB1223178.1"/>
    </source>
</evidence>
<dbReference type="Proteomes" id="UP000516437">
    <property type="component" value="Chromosome 4"/>
</dbReference>
<proteinExistence type="inferred from homology"/>
<name>A0A6A1WHQ4_9ROSI</name>
<evidence type="ECO:0000256" key="2">
    <source>
        <dbReference type="ARBA" id="ARBA00023239"/>
    </source>
</evidence>
<dbReference type="EMBL" id="RXIC02000022">
    <property type="protein sequence ID" value="KAB1216047.1"/>
    <property type="molecule type" value="Genomic_DNA"/>
</dbReference>
<dbReference type="InterPro" id="IPR029045">
    <property type="entry name" value="ClpP/crotonase-like_dom_sf"/>
</dbReference>
<accession>A0A6A1WHQ4</accession>
<dbReference type="InterPro" id="IPR014748">
    <property type="entry name" value="Enoyl-CoA_hydra_C"/>
</dbReference>
<dbReference type="FunFam" id="3.90.226.10:FF:000061">
    <property type="entry name" value="Methylglutaconyl-CoA hydratase, mitochondrial"/>
    <property type="match status" value="1"/>
</dbReference>
<comment type="caution">
    <text evidence="5">The sequence shown here is derived from an EMBL/GenBank/DDBJ whole genome shotgun (WGS) entry which is preliminary data.</text>
</comment>
<keyword evidence="2" id="KW-0456">Lyase</keyword>
<dbReference type="OrthoDB" id="2139957at2759"/>
<dbReference type="SUPFAM" id="SSF52096">
    <property type="entry name" value="ClpP/crotonase"/>
    <property type="match status" value="1"/>
</dbReference>
<evidence type="ECO:0000256" key="3">
    <source>
        <dbReference type="RuleBase" id="RU003707"/>
    </source>
</evidence>
<gene>
    <name evidence="5" type="ORF">CJ030_MR2G006073</name>
    <name evidence="4" type="ORF">CJ030_MR4G022472</name>
</gene>
<evidence type="ECO:0000313" key="4">
    <source>
        <dbReference type="EMBL" id="KAB1216047.1"/>
    </source>
</evidence>
<dbReference type="PANTHER" id="PTHR11941:SF171">
    <property type="entry name" value="SD19268P"/>
    <property type="match status" value="1"/>
</dbReference>
<dbReference type="EMBL" id="RXIC02000020">
    <property type="protein sequence ID" value="KAB1223178.1"/>
    <property type="molecule type" value="Genomic_DNA"/>
</dbReference>
<protein>
    <submittedName>
        <fullName evidence="5">Methylglutaconyl-CoA hydratase, mitochondrial</fullName>
    </submittedName>
</protein>
<dbReference type="PANTHER" id="PTHR11941">
    <property type="entry name" value="ENOYL-COA HYDRATASE-RELATED"/>
    <property type="match status" value="1"/>
</dbReference>
<evidence type="ECO:0000313" key="6">
    <source>
        <dbReference type="Proteomes" id="UP000516437"/>
    </source>
</evidence>
<keyword evidence="6" id="KW-1185">Reference proteome</keyword>
<dbReference type="GO" id="GO:0016836">
    <property type="term" value="F:hydro-lyase activity"/>
    <property type="evidence" value="ECO:0007669"/>
    <property type="project" value="UniProtKB-ARBA"/>
</dbReference>